<dbReference type="EMBL" id="CP151767">
    <property type="protein sequence ID" value="WZU67726.1"/>
    <property type="molecule type" value="Genomic_DNA"/>
</dbReference>
<feature type="region of interest" description="Disordered" evidence="1">
    <location>
        <begin position="125"/>
        <end position="145"/>
    </location>
</feature>
<dbReference type="AlphaFoldDB" id="A0AAN0NJ01"/>
<keyword evidence="3" id="KW-1185">Reference proteome</keyword>
<reference evidence="2 3" key="1">
    <citation type="submission" date="2024-04" db="EMBL/GenBank/DDBJ databases">
        <title>Phylogenomic analyses of a clade within the roseobacter group suggest taxonomic reassignments of species of the genera Aestuariivita, Citreicella, Loktanella, Nautella, Pelagibaca, Ruegeria, Thalassobius, Thiobacimonas and Tropicibacter, and the proposal o.</title>
        <authorList>
            <person name="Jeon C.O."/>
        </authorList>
    </citation>
    <scope>NUCLEOTIDE SEQUENCE [LARGE SCALE GENOMIC DNA]</scope>
    <source>
        <strain evidence="2 3">SS1-5</strain>
    </source>
</reference>
<feature type="compositionally biased region" description="Polar residues" evidence="1">
    <location>
        <begin position="134"/>
        <end position="145"/>
    </location>
</feature>
<evidence type="ECO:0000313" key="2">
    <source>
        <dbReference type="EMBL" id="WZU67726.1"/>
    </source>
</evidence>
<evidence type="ECO:0000313" key="3">
    <source>
        <dbReference type="Proteomes" id="UP001470809"/>
    </source>
</evidence>
<evidence type="ECO:0000256" key="1">
    <source>
        <dbReference type="SAM" id="MobiDB-lite"/>
    </source>
</evidence>
<protein>
    <submittedName>
        <fullName evidence="2">Uncharacterized protein</fullName>
    </submittedName>
</protein>
<dbReference type="Proteomes" id="UP001470809">
    <property type="component" value="Chromosome"/>
</dbReference>
<sequence length="268" mass="28254">MLEPLGDNEDAPTYLVPKMGEFAVSNTAFYTSLYITDIEPPKTKLEADPRTELAEPLDPFAKTAESGADASTPAIGVLLTHEQGWFQEGLALGTLLHSLCLAPGEVTKVAIVDWQRRAAAIDAQATDQSEEVSSESNQALSTNEVQRAQARELQFGQSSSSSVSTQSNIGGSAGFLGMGISGSSSLATSHAHSASMSTGQRDLSARIQPRCQSAHRTAKPGHPVAPFNPGARGAGRRDRECHHPRCCELQPDARADSAVLRSAAGLCA</sequence>
<organism evidence="2 3">
    <name type="scientific">Yoonia rhodophyticola</name>
    <dbReference type="NCBI Taxonomy" id="3137370"/>
    <lineage>
        <taxon>Bacteria</taxon>
        <taxon>Pseudomonadati</taxon>
        <taxon>Pseudomonadota</taxon>
        <taxon>Alphaproteobacteria</taxon>
        <taxon>Rhodobacterales</taxon>
        <taxon>Paracoccaceae</taxon>
        <taxon>Yoonia</taxon>
    </lineage>
</organism>
<feature type="region of interest" description="Disordered" evidence="1">
    <location>
        <begin position="214"/>
        <end position="239"/>
    </location>
</feature>
<reference evidence="3" key="2">
    <citation type="submission" date="2024-08" db="EMBL/GenBank/DDBJ databases">
        <title>Phylogenomic analyses of a clade within the roseobacter group suggest taxonomic reassignments of species of the genera Aestuariivita, Citreicella, Loktanella, Nautella, Pelagibaca, Ruegeria, Thalassobius, Thiobacimonas and Tropicibacter, and the proposal o.</title>
        <authorList>
            <person name="Jeon C.O."/>
        </authorList>
    </citation>
    <scope>NUCLEOTIDE SEQUENCE [LARGE SCALE GENOMIC DNA]</scope>
    <source>
        <strain evidence="3">SS1-5</strain>
    </source>
</reference>
<proteinExistence type="predicted"/>
<accession>A0AAN0NJ01</accession>
<gene>
    <name evidence="2" type="ORF">AABB31_01815</name>
</gene>
<name>A0AAN0NJ01_9RHOB</name>